<dbReference type="Pfam" id="PF00646">
    <property type="entry name" value="F-box"/>
    <property type="match status" value="1"/>
</dbReference>
<sequence>MVPAEILERIISKLPITSVLRFRAVCRRWNQLPFDKQFPKLPPHQVGACPPFLSRQFDIFYIDGSGKWRKIPFHFFPLKHVILEASGGGLLLFSRSTFASRLIEAFYVCNPITKQWHELKGFSIRSVCVTCIDVNPLTLDFNVVLAGWVDLSDRFSGRSPFIEIYNSKNQSWCMKHNVWDNDFSKLRGVALVCGTLYLAVHTRNFATLKILALRLEDQVAETCGTFGERTKFHCFGQYRGKLTTVVQRRGIRIMEIWQLKKQDCGRPLWILLDKLADEKLNAFSSAAVAGGFVFFNYYDDPIAVYDLRDQSWQWVDFPPGRKYSLGIRPIAFQPSFVPLNMIQ</sequence>
<dbReference type="SMART" id="SM00256">
    <property type="entry name" value="FBOX"/>
    <property type="match status" value="1"/>
</dbReference>
<protein>
    <recommendedName>
        <fullName evidence="1">F-box domain-containing protein</fullName>
    </recommendedName>
</protein>
<dbReference type="SUPFAM" id="SSF117281">
    <property type="entry name" value="Kelch motif"/>
    <property type="match status" value="1"/>
</dbReference>
<dbReference type="Proteomes" id="UP000825935">
    <property type="component" value="Chromosome 39"/>
</dbReference>
<dbReference type="Gene3D" id="1.20.1280.50">
    <property type="match status" value="1"/>
</dbReference>
<dbReference type="InterPro" id="IPR050796">
    <property type="entry name" value="SCF_F-box_component"/>
</dbReference>
<name>A0A8T2Q0T1_CERRI</name>
<comment type="caution">
    <text evidence="2">The sequence shown here is derived from an EMBL/GenBank/DDBJ whole genome shotgun (WGS) entry which is preliminary data.</text>
</comment>
<dbReference type="PROSITE" id="PS50181">
    <property type="entry name" value="FBOX"/>
    <property type="match status" value="1"/>
</dbReference>
<dbReference type="SUPFAM" id="SSF81383">
    <property type="entry name" value="F-box domain"/>
    <property type="match status" value="1"/>
</dbReference>
<dbReference type="InterPro" id="IPR001810">
    <property type="entry name" value="F-box_dom"/>
</dbReference>
<evidence type="ECO:0000313" key="3">
    <source>
        <dbReference type="Proteomes" id="UP000825935"/>
    </source>
</evidence>
<dbReference type="OrthoDB" id="6482909at2759"/>
<evidence type="ECO:0000313" key="2">
    <source>
        <dbReference type="EMBL" id="KAH7277557.1"/>
    </source>
</evidence>
<dbReference type="AlphaFoldDB" id="A0A8T2Q0T1"/>
<gene>
    <name evidence="2" type="ORF">KP509_39G056900</name>
</gene>
<accession>A0A8T2Q0T1</accession>
<organism evidence="2 3">
    <name type="scientific">Ceratopteris richardii</name>
    <name type="common">Triangle waterfern</name>
    <dbReference type="NCBI Taxonomy" id="49495"/>
    <lineage>
        <taxon>Eukaryota</taxon>
        <taxon>Viridiplantae</taxon>
        <taxon>Streptophyta</taxon>
        <taxon>Embryophyta</taxon>
        <taxon>Tracheophyta</taxon>
        <taxon>Polypodiopsida</taxon>
        <taxon>Polypodiidae</taxon>
        <taxon>Polypodiales</taxon>
        <taxon>Pteridineae</taxon>
        <taxon>Pteridaceae</taxon>
        <taxon>Parkerioideae</taxon>
        <taxon>Ceratopteris</taxon>
    </lineage>
</organism>
<keyword evidence="3" id="KW-1185">Reference proteome</keyword>
<feature type="domain" description="F-box" evidence="1">
    <location>
        <begin position="1"/>
        <end position="41"/>
    </location>
</feature>
<dbReference type="EMBL" id="CM035444">
    <property type="protein sequence ID" value="KAH7277557.1"/>
    <property type="molecule type" value="Genomic_DNA"/>
</dbReference>
<dbReference type="OMA" id="ESTEHEH"/>
<dbReference type="InterPro" id="IPR015915">
    <property type="entry name" value="Kelch-typ_b-propeller"/>
</dbReference>
<dbReference type="PANTHER" id="PTHR31672">
    <property type="entry name" value="BNACNNG10540D PROTEIN"/>
    <property type="match status" value="1"/>
</dbReference>
<evidence type="ECO:0000259" key="1">
    <source>
        <dbReference type="PROSITE" id="PS50181"/>
    </source>
</evidence>
<proteinExistence type="predicted"/>
<reference evidence="2" key="1">
    <citation type="submission" date="2021-08" db="EMBL/GenBank/DDBJ databases">
        <title>WGS assembly of Ceratopteris richardii.</title>
        <authorList>
            <person name="Marchant D.B."/>
            <person name="Chen G."/>
            <person name="Jenkins J."/>
            <person name="Shu S."/>
            <person name="Leebens-Mack J."/>
            <person name="Grimwood J."/>
            <person name="Schmutz J."/>
            <person name="Soltis P."/>
            <person name="Soltis D."/>
            <person name="Chen Z.-H."/>
        </authorList>
    </citation>
    <scope>NUCLEOTIDE SEQUENCE</scope>
    <source>
        <strain evidence="2">Whitten #5841</strain>
        <tissue evidence="2">Leaf</tissue>
    </source>
</reference>
<dbReference type="InterPro" id="IPR036047">
    <property type="entry name" value="F-box-like_dom_sf"/>
</dbReference>